<sequence length="108" mass="12095">MSISKKDQILNLLGLATRARKIKTGEEIVISEMRRGNVKLVILSEDAASNVTKTIKNKCATYHVTLLTFATRFELGYAIGKESRVVLGITDIGFSKKLKTMIHDFHEE</sequence>
<dbReference type="EMBL" id="LT906462">
    <property type="protein sequence ID" value="SNV70331.1"/>
    <property type="molecule type" value="Genomic_DNA"/>
</dbReference>
<organism evidence="4 5">
    <name type="scientific">Mammaliicoccus stepanovicii</name>
    <dbReference type="NCBI Taxonomy" id="643214"/>
    <lineage>
        <taxon>Bacteria</taxon>
        <taxon>Bacillati</taxon>
        <taxon>Bacillota</taxon>
        <taxon>Bacilli</taxon>
        <taxon>Bacillales</taxon>
        <taxon>Staphylococcaceae</taxon>
        <taxon>Mammaliicoccus</taxon>
    </lineage>
</organism>
<dbReference type="GO" id="GO:0005840">
    <property type="term" value="C:ribosome"/>
    <property type="evidence" value="ECO:0007669"/>
    <property type="project" value="UniProtKB-KW"/>
</dbReference>
<dbReference type="AlphaFoldDB" id="A0A239ZGC5"/>
<dbReference type="InterPro" id="IPR039109">
    <property type="entry name" value="Ribosomal_eL30-like"/>
</dbReference>
<dbReference type="RefSeq" id="WP_095088316.1">
    <property type="nucleotide sequence ID" value="NZ_BMDM01000004.1"/>
</dbReference>
<evidence type="ECO:0000313" key="4">
    <source>
        <dbReference type="EMBL" id="SNV70331.1"/>
    </source>
</evidence>
<gene>
    <name evidence="4" type="ORF">SAMEA4384403_01542</name>
</gene>
<dbReference type="Proteomes" id="UP000242084">
    <property type="component" value="Chromosome 1"/>
</dbReference>
<proteinExistence type="predicted"/>
<accession>A0A239ZGC5</accession>
<dbReference type="Pfam" id="PF01248">
    <property type="entry name" value="Ribosomal_L7Ae"/>
    <property type="match status" value="1"/>
</dbReference>
<name>A0A239ZGC5_9STAP</name>
<dbReference type="GO" id="GO:0003723">
    <property type="term" value="F:RNA binding"/>
    <property type="evidence" value="ECO:0007669"/>
    <property type="project" value="InterPro"/>
</dbReference>
<evidence type="ECO:0000256" key="1">
    <source>
        <dbReference type="ARBA" id="ARBA00022980"/>
    </source>
</evidence>
<evidence type="ECO:0000259" key="3">
    <source>
        <dbReference type="Pfam" id="PF01248"/>
    </source>
</evidence>
<dbReference type="SUPFAM" id="SSF55315">
    <property type="entry name" value="L30e-like"/>
    <property type="match status" value="1"/>
</dbReference>
<dbReference type="PANTHER" id="PTHR11449">
    <property type="entry name" value="RIBOSOMAL PROTEIN L30"/>
    <property type="match status" value="1"/>
</dbReference>
<dbReference type="Gene3D" id="3.30.1330.30">
    <property type="match status" value="1"/>
</dbReference>
<evidence type="ECO:0000313" key="5">
    <source>
        <dbReference type="Proteomes" id="UP000242084"/>
    </source>
</evidence>
<reference evidence="4 5" key="1">
    <citation type="submission" date="2017-06" db="EMBL/GenBank/DDBJ databases">
        <authorList>
            <consortium name="Pathogen Informatics"/>
        </authorList>
    </citation>
    <scope>NUCLEOTIDE SEQUENCE [LARGE SCALE GENOMIC DNA]</scope>
    <source>
        <strain evidence="4 5">NCTC13839</strain>
    </source>
</reference>
<dbReference type="OrthoDB" id="9794863at2"/>
<keyword evidence="1 4" id="KW-0689">Ribosomal protein</keyword>
<dbReference type="KEGG" id="sste:SAMEA4384403_1542"/>
<dbReference type="InterPro" id="IPR004038">
    <property type="entry name" value="Ribosomal_eL8/eL30/eS12/Gad45"/>
</dbReference>
<keyword evidence="2" id="KW-0687">Ribonucleoprotein</keyword>
<keyword evidence="5" id="KW-1185">Reference proteome</keyword>
<protein>
    <submittedName>
        <fullName evidence="4">Putative ribosomal protein</fullName>
    </submittedName>
</protein>
<dbReference type="GO" id="GO:1990904">
    <property type="term" value="C:ribonucleoprotein complex"/>
    <property type="evidence" value="ECO:0007669"/>
    <property type="project" value="UniProtKB-KW"/>
</dbReference>
<feature type="domain" description="Ribosomal protein eL8/eL30/eS12/Gadd45" evidence="3">
    <location>
        <begin position="8"/>
        <end position="98"/>
    </location>
</feature>
<dbReference type="InterPro" id="IPR029064">
    <property type="entry name" value="Ribosomal_eL30-like_sf"/>
</dbReference>
<evidence type="ECO:0000256" key="2">
    <source>
        <dbReference type="ARBA" id="ARBA00023274"/>
    </source>
</evidence>